<dbReference type="InterPro" id="IPR050314">
    <property type="entry name" value="Glycosyl_Hydrlase_18"/>
</dbReference>
<evidence type="ECO:0000313" key="13">
    <source>
        <dbReference type="Proteomes" id="UP000054248"/>
    </source>
</evidence>
<dbReference type="GO" id="GO:0000272">
    <property type="term" value="P:polysaccharide catabolic process"/>
    <property type="evidence" value="ECO:0007669"/>
    <property type="project" value="UniProtKB-KW"/>
</dbReference>
<dbReference type="Gene3D" id="3.20.20.80">
    <property type="entry name" value="Glycosidases"/>
    <property type="match status" value="1"/>
</dbReference>
<dbReference type="PROSITE" id="PS01095">
    <property type="entry name" value="GH18_1"/>
    <property type="match status" value="1"/>
</dbReference>
<dbReference type="Gene3D" id="3.10.50.10">
    <property type="match status" value="1"/>
</dbReference>
<dbReference type="EMBL" id="KN822974">
    <property type="protein sequence ID" value="KIO30248.1"/>
    <property type="molecule type" value="Genomic_DNA"/>
</dbReference>
<evidence type="ECO:0000256" key="9">
    <source>
        <dbReference type="SAM" id="MobiDB-lite"/>
    </source>
</evidence>
<dbReference type="PANTHER" id="PTHR11177:SF392">
    <property type="entry name" value="HAP41P"/>
    <property type="match status" value="1"/>
</dbReference>
<dbReference type="InterPro" id="IPR011583">
    <property type="entry name" value="Chitinase_II/V-like_cat"/>
</dbReference>
<name>A0A0C3L8S9_9AGAM</name>
<comment type="catalytic activity">
    <reaction evidence="1">
        <text>Random endo-hydrolysis of N-acetyl-beta-D-glucosaminide (1-&gt;4)-beta-linkages in chitin and chitodextrins.</text>
        <dbReference type="EC" id="3.2.1.14"/>
    </reaction>
</comment>
<organism evidence="12 13">
    <name type="scientific">Tulasnella calospora MUT 4182</name>
    <dbReference type="NCBI Taxonomy" id="1051891"/>
    <lineage>
        <taxon>Eukaryota</taxon>
        <taxon>Fungi</taxon>
        <taxon>Dikarya</taxon>
        <taxon>Basidiomycota</taxon>
        <taxon>Agaricomycotina</taxon>
        <taxon>Agaricomycetes</taxon>
        <taxon>Cantharellales</taxon>
        <taxon>Tulasnellaceae</taxon>
        <taxon>Tulasnella</taxon>
    </lineage>
</organism>
<dbReference type="STRING" id="1051891.A0A0C3L8S9"/>
<dbReference type="InterPro" id="IPR017853">
    <property type="entry name" value="GH"/>
</dbReference>
<protein>
    <submittedName>
        <fullName evidence="12">Glycoside hydrolase family 18 protein</fullName>
    </submittedName>
</protein>
<keyword evidence="13" id="KW-1185">Reference proteome</keyword>
<dbReference type="GO" id="GO:0008843">
    <property type="term" value="F:endochitinase activity"/>
    <property type="evidence" value="ECO:0007669"/>
    <property type="project" value="UniProtKB-EC"/>
</dbReference>
<dbReference type="Pfam" id="PF00704">
    <property type="entry name" value="Glyco_hydro_18"/>
    <property type="match status" value="1"/>
</dbReference>
<dbReference type="HOGENOM" id="CLU_002833_6_2_1"/>
<keyword evidence="6" id="KW-0624">Polysaccharide degradation</keyword>
<evidence type="ECO:0000256" key="3">
    <source>
        <dbReference type="ARBA" id="ARBA00023024"/>
    </source>
</evidence>
<feature type="chain" id="PRO_5002166548" evidence="10">
    <location>
        <begin position="23"/>
        <end position="529"/>
    </location>
</feature>
<feature type="signal peptide" evidence="10">
    <location>
        <begin position="1"/>
        <end position="22"/>
    </location>
</feature>
<keyword evidence="5 7" id="KW-0326">Glycosidase</keyword>
<dbReference type="Proteomes" id="UP000054248">
    <property type="component" value="Unassembled WGS sequence"/>
</dbReference>
<dbReference type="GO" id="GO:0008061">
    <property type="term" value="F:chitin binding"/>
    <property type="evidence" value="ECO:0007669"/>
    <property type="project" value="InterPro"/>
</dbReference>
<dbReference type="OrthoDB" id="73875at2759"/>
<sequence>MRFRFPLLSLLTLASTAILVHSVPHRHIIAAQSYQRRQRTSVGSVRNQRRAGRVVWQRSNAVDDEPIPLLVEPPQAPNTTVPSNTTTATASPVAVLFAPPVVKKANTRVCTRRATATAGGGTITLTASPTTTVITTVTSTIKTSKQTANTKSSTSTATSAKSSATGSSPFVAAYYPDWTTMTPEKIDFDRFDWIDFAFAVPNSKFVPAFTGDDSEDLLRRLVTAAHGAGKKVKLSVGGWTGSKYFSTAVSTSSNRQTFANNILAVYNKFNVDGIDIDWEYPGTSGNDGNIISSSDSANYLSFLKVLRATLPGGAVITAATQVWPFAGSNGAPMKDVSAFAQYFDWILLMNYDVWGSSSTPGPNAPLADGCRNSSQPLANAVAAVKSWTDAGMPASKLTLGVPSYAYISKSTATRLTGRASVTVKNDDGGTTNGQVQFNSLISQGALQKRNGAYIGAGGFTRYWDSCSSTPFLRSSAADQVITYDDPESLQLKAQFAKEAGIKGVNMFDVHGDTASWELIDAVRSGLGLI</sequence>
<keyword evidence="4" id="KW-0119">Carbohydrate metabolism</keyword>
<keyword evidence="3" id="KW-0146">Chitin degradation</keyword>
<evidence type="ECO:0000256" key="2">
    <source>
        <dbReference type="ARBA" id="ARBA00022801"/>
    </source>
</evidence>
<dbReference type="PROSITE" id="PS51910">
    <property type="entry name" value="GH18_2"/>
    <property type="match status" value="1"/>
</dbReference>
<gene>
    <name evidence="12" type="ORF">M407DRAFT_20713</name>
</gene>
<dbReference type="SMART" id="SM00636">
    <property type="entry name" value="Glyco_18"/>
    <property type="match status" value="1"/>
</dbReference>
<evidence type="ECO:0000256" key="5">
    <source>
        <dbReference type="ARBA" id="ARBA00023295"/>
    </source>
</evidence>
<dbReference type="GO" id="GO:0006032">
    <property type="term" value="P:chitin catabolic process"/>
    <property type="evidence" value="ECO:0007669"/>
    <property type="project" value="UniProtKB-KW"/>
</dbReference>
<reference evidence="12 13" key="1">
    <citation type="submission" date="2014-04" db="EMBL/GenBank/DDBJ databases">
        <authorList>
            <consortium name="DOE Joint Genome Institute"/>
            <person name="Kuo A."/>
            <person name="Girlanda M."/>
            <person name="Perotto S."/>
            <person name="Kohler A."/>
            <person name="Nagy L.G."/>
            <person name="Floudas D."/>
            <person name="Copeland A."/>
            <person name="Barry K.W."/>
            <person name="Cichocki N."/>
            <person name="Veneault-Fourrey C."/>
            <person name="LaButti K."/>
            <person name="Lindquist E.A."/>
            <person name="Lipzen A."/>
            <person name="Lundell T."/>
            <person name="Morin E."/>
            <person name="Murat C."/>
            <person name="Sun H."/>
            <person name="Tunlid A."/>
            <person name="Henrissat B."/>
            <person name="Grigoriev I.V."/>
            <person name="Hibbett D.S."/>
            <person name="Martin F."/>
            <person name="Nordberg H.P."/>
            <person name="Cantor M.N."/>
            <person name="Hua S.X."/>
        </authorList>
    </citation>
    <scope>NUCLEOTIDE SEQUENCE [LARGE SCALE GENOMIC DNA]</scope>
    <source>
        <strain evidence="12 13">MUT 4182</strain>
    </source>
</reference>
<evidence type="ECO:0000256" key="6">
    <source>
        <dbReference type="ARBA" id="ARBA00023326"/>
    </source>
</evidence>
<dbReference type="InterPro" id="IPR001579">
    <property type="entry name" value="Glyco_hydro_18_chit_AS"/>
</dbReference>
<dbReference type="InterPro" id="IPR029070">
    <property type="entry name" value="Chitinase_insertion_sf"/>
</dbReference>
<evidence type="ECO:0000256" key="10">
    <source>
        <dbReference type="SAM" id="SignalP"/>
    </source>
</evidence>
<keyword evidence="10" id="KW-0732">Signal</keyword>
<evidence type="ECO:0000256" key="4">
    <source>
        <dbReference type="ARBA" id="ARBA00023277"/>
    </source>
</evidence>
<evidence type="ECO:0000259" key="11">
    <source>
        <dbReference type="PROSITE" id="PS51910"/>
    </source>
</evidence>
<accession>A0A0C3L8S9</accession>
<dbReference type="SUPFAM" id="SSF51445">
    <property type="entry name" value="(Trans)glycosidases"/>
    <property type="match status" value="1"/>
</dbReference>
<dbReference type="GO" id="GO:0005576">
    <property type="term" value="C:extracellular region"/>
    <property type="evidence" value="ECO:0007669"/>
    <property type="project" value="TreeGrafter"/>
</dbReference>
<reference evidence="13" key="2">
    <citation type="submission" date="2015-01" db="EMBL/GenBank/DDBJ databases">
        <title>Evolutionary Origins and Diversification of the Mycorrhizal Mutualists.</title>
        <authorList>
            <consortium name="DOE Joint Genome Institute"/>
            <consortium name="Mycorrhizal Genomics Consortium"/>
            <person name="Kohler A."/>
            <person name="Kuo A."/>
            <person name="Nagy L.G."/>
            <person name="Floudas D."/>
            <person name="Copeland A."/>
            <person name="Barry K.W."/>
            <person name="Cichocki N."/>
            <person name="Veneault-Fourrey C."/>
            <person name="LaButti K."/>
            <person name="Lindquist E.A."/>
            <person name="Lipzen A."/>
            <person name="Lundell T."/>
            <person name="Morin E."/>
            <person name="Murat C."/>
            <person name="Riley R."/>
            <person name="Ohm R."/>
            <person name="Sun H."/>
            <person name="Tunlid A."/>
            <person name="Henrissat B."/>
            <person name="Grigoriev I.V."/>
            <person name="Hibbett D.S."/>
            <person name="Martin F."/>
        </authorList>
    </citation>
    <scope>NUCLEOTIDE SEQUENCE [LARGE SCALE GENOMIC DNA]</scope>
    <source>
        <strain evidence="13">MUT 4182</strain>
    </source>
</reference>
<evidence type="ECO:0000256" key="7">
    <source>
        <dbReference type="RuleBase" id="RU000489"/>
    </source>
</evidence>
<feature type="domain" description="GH18" evidence="11">
    <location>
        <begin position="169"/>
        <end position="529"/>
    </location>
</feature>
<feature type="region of interest" description="Disordered" evidence="9">
    <location>
        <begin position="142"/>
        <end position="165"/>
    </location>
</feature>
<comment type="similarity">
    <text evidence="8">Belongs to the glycosyl hydrolase 18 family.</text>
</comment>
<evidence type="ECO:0000256" key="1">
    <source>
        <dbReference type="ARBA" id="ARBA00000822"/>
    </source>
</evidence>
<dbReference type="InterPro" id="IPR001223">
    <property type="entry name" value="Glyco_hydro18_cat"/>
</dbReference>
<evidence type="ECO:0000256" key="8">
    <source>
        <dbReference type="RuleBase" id="RU004453"/>
    </source>
</evidence>
<evidence type="ECO:0000313" key="12">
    <source>
        <dbReference type="EMBL" id="KIO30248.1"/>
    </source>
</evidence>
<proteinExistence type="inferred from homology"/>
<keyword evidence="2 7" id="KW-0378">Hydrolase</keyword>
<dbReference type="PANTHER" id="PTHR11177">
    <property type="entry name" value="CHITINASE"/>
    <property type="match status" value="1"/>
</dbReference>
<dbReference type="AlphaFoldDB" id="A0A0C3L8S9"/>